<keyword evidence="9 12" id="KW-0472">Membrane</keyword>
<dbReference type="Pfam" id="PF08033">
    <property type="entry name" value="Sec23_BS"/>
    <property type="match status" value="1"/>
</dbReference>
<dbReference type="FunFam" id="1.20.120.730:FF:000005">
    <property type="entry name" value="Protein transport protein SEC23"/>
    <property type="match status" value="1"/>
</dbReference>
<keyword evidence="6 12" id="KW-0862">Zinc</keyword>
<dbReference type="InterPro" id="IPR036180">
    <property type="entry name" value="Gelsolin-like_dom_sf"/>
</dbReference>
<keyword evidence="5 12" id="KW-0256">Endoplasmic reticulum</keyword>
<evidence type="ECO:0000259" key="17">
    <source>
        <dbReference type="Pfam" id="PF08033"/>
    </source>
</evidence>
<dbReference type="InterPro" id="IPR006896">
    <property type="entry name" value="Sec23/24_trunk_dom"/>
</dbReference>
<feature type="domain" description="Sec23/Sec24 beta-sandwich" evidence="17">
    <location>
        <begin position="404"/>
        <end position="507"/>
    </location>
</feature>
<dbReference type="CDD" id="cd11287">
    <property type="entry name" value="Sec23_C"/>
    <property type="match status" value="1"/>
</dbReference>
<dbReference type="SUPFAM" id="SSF81811">
    <property type="entry name" value="Helical domain of Sec23/24"/>
    <property type="match status" value="1"/>
</dbReference>
<dbReference type="FunFam" id="2.30.30.380:FF:000001">
    <property type="entry name" value="Protein transport protein SEC23"/>
    <property type="match status" value="1"/>
</dbReference>
<dbReference type="EMBL" id="HBUF01209900">
    <property type="protein sequence ID" value="CAG6665213.1"/>
    <property type="molecule type" value="Transcribed_RNA"/>
</dbReference>
<dbReference type="InterPro" id="IPR036175">
    <property type="entry name" value="Sec23/24_helical_dom_sf"/>
</dbReference>
<dbReference type="PANTHER" id="PTHR11141:SF0">
    <property type="entry name" value="PROTEIN TRANSPORT PROTEIN SEC23"/>
    <property type="match status" value="1"/>
</dbReference>
<evidence type="ECO:0000313" key="18">
    <source>
        <dbReference type="EMBL" id="CAG6665213.1"/>
    </source>
</evidence>
<comment type="function">
    <text evidence="11 12">Component of the coat protein complex II (COPII) which promotes the formation of transport vesicles from the endoplasmic reticulum (ER). The coat has two main functions, the physical deformation of the endoplasmic reticulum membrane into vesicles and the selection of cargo molecules.</text>
</comment>
<keyword evidence="3 12" id="KW-0813">Transport</keyword>
<dbReference type="Pfam" id="PF00626">
    <property type="entry name" value="Gelsolin"/>
    <property type="match status" value="1"/>
</dbReference>
<feature type="domain" description="Gelsolin-like" evidence="13">
    <location>
        <begin position="635"/>
        <end position="721"/>
    </location>
</feature>
<evidence type="ECO:0000259" key="15">
    <source>
        <dbReference type="Pfam" id="PF04811"/>
    </source>
</evidence>
<dbReference type="SUPFAM" id="SSF81995">
    <property type="entry name" value="beta-sandwich domain of Sec23/24"/>
    <property type="match status" value="1"/>
</dbReference>
<dbReference type="SUPFAM" id="SSF82754">
    <property type="entry name" value="C-terminal, gelsolin-like domain of Sec23/24"/>
    <property type="match status" value="1"/>
</dbReference>
<dbReference type="Pfam" id="PF04815">
    <property type="entry name" value="Sec23_helical"/>
    <property type="match status" value="1"/>
</dbReference>
<evidence type="ECO:0000256" key="11">
    <source>
        <dbReference type="ARBA" id="ARBA00025471"/>
    </source>
</evidence>
<evidence type="ECO:0000256" key="4">
    <source>
        <dbReference type="ARBA" id="ARBA00022723"/>
    </source>
</evidence>
<evidence type="ECO:0000256" key="7">
    <source>
        <dbReference type="ARBA" id="ARBA00022892"/>
    </source>
</evidence>
<dbReference type="Pfam" id="PF04810">
    <property type="entry name" value="zf-Sec23_Sec24"/>
    <property type="match status" value="1"/>
</dbReference>
<evidence type="ECO:0000256" key="2">
    <source>
        <dbReference type="ARBA" id="ARBA00009210"/>
    </source>
</evidence>
<dbReference type="GO" id="GO:0090110">
    <property type="term" value="P:COPII-coated vesicle cargo loading"/>
    <property type="evidence" value="ECO:0007669"/>
    <property type="project" value="TreeGrafter"/>
</dbReference>
<feature type="domain" description="Sec23/Sec24 trunk" evidence="15">
    <location>
        <begin position="127"/>
        <end position="392"/>
    </location>
</feature>
<dbReference type="Gene3D" id="1.20.120.730">
    <property type="entry name" value="Sec23/Sec24 helical domain"/>
    <property type="match status" value="1"/>
</dbReference>
<evidence type="ECO:0000256" key="6">
    <source>
        <dbReference type="ARBA" id="ARBA00022833"/>
    </source>
</evidence>
<evidence type="ECO:0000256" key="10">
    <source>
        <dbReference type="ARBA" id="ARBA00023329"/>
    </source>
</evidence>
<dbReference type="GO" id="GO:0005829">
    <property type="term" value="C:cytosol"/>
    <property type="evidence" value="ECO:0007669"/>
    <property type="project" value="UniProtKB-SubCell"/>
</dbReference>
<sequence length="779" mass="87174">MTTYEEFFYQNEERDGIRCTWNVWPSSKLEASRLVMPVGCLYQPLKEKPDLPPLQYEPLLCMRNQCRAILNPLCQVDYKSKLWVCNFCFQRNAFPPQYAAITEQCQPAELHPQFTTIEYTIPKIQCAPLVFLFVVDTCMPEEELGALKDSLQMSLSLVPKNALVGLITFGQMVQVHELGCEGISRSYVFRGTKDVPAQKLQEMLRIGKYSTSAPSQQQRLGQTQVAPPVHKFLQQVQACEMSLTDLIGGLQKDPWPVHQGKRAVRSTGVALSIAVGLLECTFPNTGARIMLFVGGACSQGPGMVLNDDLREPIRSHNDIHKGNNKYQKMATKHYESLALRAAIVGHAIDIYSCALDQTGLLEMKLCCNATGGHMVMGDSFNSSLFKQTFQRVLARDDKDQLRMAFNASLEVKCSRELKVMGAIGPCVSLNLKNQCVSDQDLGMGGTASWKMCTISPSTTLSLFFEIVNQHGAPIPQGGRGCIQFITNYQAPTGEKKVRVTTIARNWADATTQLDHISSGFDQEAAAVVMARMVVNRAEQDDGPDVMRWADRTLSRLCQKFGQYNKDDPNSFQLPENFQMYPQFMYHLRRSQFLQVFNNSPDETSYYRHVLMREDLSQSLIMIQPVLYSYGFNGPPVPVLLDTSSIKPDCILLMDTFFQLLIYHGETIAQWKKAGYQDNPEYVSFAQLLTAPSEDARDILVTRFPMPRYIETEHGGSQARFLLSKVNPSQTHANSYGYGGMLVVSPDSNSSEGGAPVLTEDVSLQVFMEHLKKLAVSSAT</sequence>
<dbReference type="SUPFAM" id="SSF82919">
    <property type="entry name" value="Zn-finger domain of Sec23/24"/>
    <property type="match status" value="1"/>
</dbReference>
<dbReference type="FunFam" id="3.40.50.410:FF:000008">
    <property type="entry name" value="Protein transport protein SEC23"/>
    <property type="match status" value="1"/>
</dbReference>
<proteinExistence type="inferred from homology"/>
<feature type="domain" description="Zinc finger Sec23/Sec24-type" evidence="14">
    <location>
        <begin position="58"/>
        <end position="98"/>
    </location>
</feature>
<dbReference type="InterPro" id="IPR036465">
    <property type="entry name" value="vWFA_dom_sf"/>
</dbReference>
<reference evidence="18" key="1">
    <citation type="submission" date="2021-05" db="EMBL/GenBank/DDBJ databases">
        <authorList>
            <person name="Alioto T."/>
            <person name="Alioto T."/>
            <person name="Gomez Garrido J."/>
        </authorList>
    </citation>
    <scope>NUCLEOTIDE SEQUENCE</scope>
</reference>
<dbReference type="InterPro" id="IPR037364">
    <property type="entry name" value="Sec23"/>
</dbReference>
<feature type="domain" description="Sec23/Sec24 helical" evidence="16">
    <location>
        <begin position="521"/>
        <end position="619"/>
    </location>
</feature>
<keyword evidence="12" id="KW-0963">Cytoplasm</keyword>
<evidence type="ECO:0000259" key="14">
    <source>
        <dbReference type="Pfam" id="PF04810"/>
    </source>
</evidence>
<keyword evidence="10 12" id="KW-0968">Cytoplasmic vesicle</keyword>
<dbReference type="InterPro" id="IPR012990">
    <property type="entry name" value="Beta-sandwich_Sec23_24"/>
</dbReference>
<evidence type="ECO:0000256" key="9">
    <source>
        <dbReference type="ARBA" id="ARBA00023136"/>
    </source>
</evidence>
<protein>
    <recommendedName>
        <fullName evidence="12">Protein transport protein SEC23</fullName>
    </recommendedName>
</protein>
<comment type="subcellular location">
    <subcellularLocation>
        <location evidence="1">Cytoplasm</location>
        <location evidence="1">Cytosol</location>
    </subcellularLocation>
    <subcellularLocation>
        <location evidence="12">Cytoplasmic vesicle</location>
        <location evidence="12">COPII-coated vesicle membrane</location>
        <topology evidence="12">Peripheral membrane protein</topology>
        <orientation evidence="12">Cytoplasmic side</orientation>
    </subcellularLocation>
    <subcellularLocation>
        <location evidence="12">Endoplasmic reticulum membrane</location>
        <topology evidence="12">Peripheral membrane protein</topology>
        <orientation evidence="12">Cytoplasmic side</orientation>
    </subcellularLocation>
</comment>
<evidence type="ECO:0000256" key="8">
    <source>
        <dbReference type="ARBA" id="ARBA00022927"/>
    </source>
</evidence>
<keyword evidence="7 12" id="KW-0931">ER-Golgi transport</keyword>
<evidence type="ECO:0000259" key="13">
    <source>
        <dbReference type="Pfam" id="PF00626"/>
    </source>
</evidence>
<evidence type="ECO:0000256" key="3">
    <source>
        <dbReference type="ARBA" id="ARBA00022448"/>
    </source>
</evidence>
<organism evidence="18">
    <name type="scientific">Cacopsylla melanoneura</name>
    <dbReference type="NCBI Taxonomy" id="428564"/>
    <lineage>
        <taxon>Eukaryota</taxon>
        <taxon>Metazoa</taxon>
        <taxon>Ecdysozoa</taxon>
        <taxon>Arthropoda</taxon>
        <taxon>Hexapoda</taxon>
        <taxon>Insecta</taxon>
        <taxon>Pterygota</taxon>
        <taxon>Neoptera</taxon>
        <taxon>Paraneoptera</taxon>
        <taxon>Hemiptera</taxon>
        <taxon>Sternorrhyncha</taxon>
        <taxon>Psylloidea</taxon>
        <taxon>Psyllidae</taxon>
        <taxon>Psyllinae</taxon>
        <taxon>Cacopsylla</taxon>
    </lineage>
</organism>
<dbReference type="Pfam" id="PF04811">
    <property type="entry name" value="Sec23_trunk"/>
    <property type="match status" value="1"/>
</dbReference>
<dbReference type="FunFam" id="2.60.40.1670:FF:000006">
    <property type="entry name" value="Protein transport protein SEC23"/>
    <property type="match status" value="1"/>
</dbReference>
<dbReference type="GO" id="GO:0030127">
    <property type="term" value="C:COPII vesicle coat"/>
    <property type="evidence" value="ECO:0007669"/>
    <property type="project" value="InterPro"/>
</dbReference>
<comment type="similarity">
    <text evidence="2 12">Belongs to the SEC23/SEC24 family. SEC23 subfamily.</text>
</comment>
<dbReference type="Gene3D" id="3.40.50.410">
    <property type="entry name" value="von Willebrand factor, type A domain"/>
    <property type="match status" value="1"/>
</dbReference>
<dbReference type="GO" id="GO:0008270">
    <property type="term" value="F:zinc ion binding"/>
    <property type="evidence" value="ECO:0007669"/>
    <property type="project" value="InterPro"/>
</dbReference>
<evidence type="ECO:0000259" key="16">
    <source>
        <dbReference type="Pfam" id="PF04815"/>
    </source>
</evidence>
<dbReference type="GO" id="GO:0005096">
    <property type="term" value="F:GTPase activator activity"/>
    <property type="evidence" value="ECO:0007669"/>
    <property type="project" value="TreeGrafter"/>
</dbReference>
<dbReference type="FunFam" id="3.40.20.10:FF:000003">
    <property type="entry name" value="Protein transport protein SEC23"/>
    <property type="match status" value="1"/>
</dbReference>
<dbReference type="Gene3D" id="3.40.20.10">
    <property type="entry name" value="Severin"/>
    <property type="match status" value="1"/>
</dbReference>
<evidence type="ECO:0000256" key="5">
    <source>
        <dbReference type="ARBA" id="ARBA00022824"/>
    </source>
</evidence>
<evidence type="ECO:0000256" key="12">
    <source>
        <dbReference type="RuleBase" id="RU365030"/>
    </source>
</evidence>
<dbReference type="InterPro" id="IPR037550">
    <property type="entry name" value="Sec23_C"/>
</dbReference>
<dbReference type="InterPro" id="IPR006895">
    <property type="entry name" value="Znf_Sec23_Sec24"/>
</dbReference>
<accession>A0A8D8S8M2</accession>
<dbReference type="GO" id="GO:0006886">
    <property type="term" value="P:intracellular protein transport"/>
    <property type="evidence" value="ECO:0007669"/>
    <property type="project" value="InterPro"/>
</dbReference>
<keyword evidence="8 12" id="KW-0653">Protein transport</keyword>
<dbReference type="GO" id="GO:0005789">
    <property type="term" value="C:endoplasmic reticulum membrane"/>
    <property type="evidence" value="ECO:0007669"/>
    <property type="project" value="UniProtKB-SubCell"/>
</dbReference>
<dbReference type="PANTHER" id="PTHR11141">
    <property type="entry name" value="PROTEIN TRANSPORT PROTEIN SEC23"/>
    <property type="match status" value="1"/>
</dbReference>
<dbReference type="GO" id="GO:0070971">
    <property type="term" value="C:endoplasmic reticulum exit site"/>
    <property type="evidence" value="ECO:0007669"/>
    <property type="project" value="TreeGrafter"/>
</dbReference>
<dbReference type="InterPro" id="IPR006900">
    <property type="entry name" value="Sec23/24_helical_dom"/>
</dbReference>
<keyword evidence="4 12" id="KW-0479">Metal-binding</keyword>
<dbReference type="InterPro" id="IPR007123">
    <property type="entry name" value="Gelsolin-like_dom"/>
</dbReference>
<dbReference type="Gene3D" id="2.60.40.1670">
    <property type="entry name" value="beta-sandwich domain of Sec23/24"/>
    <property type="match status" value="1"/>
</dbReference>
<dbReference type="SUPFAM" id="SSF53300">
    <property type="entry name" value="vWA-like"/>
    <property type="match status" value="1"/>
</dbReference>
<dbReference type="Gene3D" id="2.30.30.380">
    <property type="entry name" value="Zn-finger domain of Sec23/24"/>
    <property type="match status" value="1"/>
</dbReference>
<evidence type="ECO:0000256" key="1">
    <source>
        <dbReference type="ARBA" id="ARBA00004514"/>
    </source>
</evidence>
<dbReference type="InterPro" id="IPR036174">
    <property type="entry name" value="Znf_Sec23_Sec24_sf"/>
</dbReference>
<dbReference type="InterPro" id="IPR029006">
    <property type="entry name" value="ADF-H/Gelsolin-like_dom_sf"/>
</dbReference>
<dbReference type="AlphaFoldDB" id="A0A8D8S8M2"/>
<name>A0A8D8S8M2_9HEMI</name>